<dbReference type="Proteomes" id="UP001239111">
    <property type="component" value="Chromosome 3"/>
</dbReference>
<evidence type="ECO:0000313" key="1">
    <source>
        <dbReference type="EMBL" id="KAJ8673739.1"/>
    </source>
</evidence>
<organism evidence="1 2">
    <name type="scientific">Eretmocerus hayati</name>
    <dbReference type="NCBI Taxonomy" id="131215"/>
    <lineage>
        <taxon>Eukaryota</taxon>
        <taxon>Metazoa</taxon>
        <taxon>Ecdysozoa</taxon>
        <taxon>Arthropoda</taxon>
        <taxon>Hexapoda</taxon>
        <taxon>Insecta</taxon>
        <taxon>Pterygota</taxon>
        <taxon>Neoptera</taxon>
        <taxon>Endopterygota</taxon>
        <taxon>Hymenoptera</taxon>
        <taxon>Apocrita</taxon>
        <taxon>Proctotrupomorpha</taxon>
        <taxon>Chalcidoidea</taxon>
        <taxon>Aphelinidae</taxon>
        <taxon>Aphelininae</taxon>
        <taxon>Eretmocerus</taxon>
    </lineage>
</organism>
<keyword evidence="2" id="KW-1185">Reference proteome</keyword>
<name>A0ACC2NRK4_9HYME</name>
<gene>
    <name evidence="1" type="ORF">QAD02_005001</name>
</gene>
<evidence type="ECO:0000313" key="2">
    <source>
        <dbReference type="Proteomes" id="UP001239111"/>
    </source>
</evidence>
<proteinExistence type="predicted"/>
<protein>
    <submittedName>
        <fullName evidence="1">Uncharacterized protein</fullName>
    </submittedName>
</protein>
<accession>A0ACC2NRK4</accession>
<sequence length="404" mass="45569">MSYSDGGGSGRSSRKNSRSPKRLRVTKAENSDKIVTMYRKHSSKNHCQLEIIVDQKAVTECHKSDADEMSHNARRPQGPGPGDPLLAKQKHHHRRAFEYISKALKIDEENEGHKEMAIELYKKGIEELEKGIAVECNGGRGEVWERAQRLNDKMKTNLVMAKDRLDFLARVCELKNLEIANDESTPFATPDQHKQSEQPQQAREKTDNGIKHRRNNPQSVMTNSQNNSDANDNPKHRNNAQTLNAGQSTYKQLSRPTTLQYARTDKTNTAAKTNRVSQDISGNRARNSLGFTSGEHDNEIGNPNNNVDGELRCVDPSNAEEINEETCNHRCIVFWRTEGGRCSEGTCECINPGTTTEVSIPRSPSRDDFSDSDDEGRLSAEYLRRVMGTECIVNHFLNSRQDYI</sequence>
<comment type="caution">
    <text evidence="1">The sequence shown here is derived from an EMBL/GenBank/DDBJ whole genome shotgun (WGS) entry which is preliminary data.</text>
</comment>
<reference evidence="1" key="1">
    <citation type="submission" date="2023-04" db="EMBL/GenBank/DDBJ databases">
        <title>A chromosome-level genome assembly of the parasitoid wasp Eretmocerus hayati.</title>
        <authorList>
            <person name="Zhong Y."/>
            <person name="Liu S."/>
            <person name="Liu Y."/>
        </authorList>
    </citation>
    <scope>NUCLEOTIDE SEQUENCE</scope>
    <source>
        <strain evidence="1">ZJU_SS_LIU_2023</strain>
    </source>
</reference>
<dbReference type="EMBL" id="CM056743">
    <property type="protein sequence ID" value="KAJ8673739.1"/>
    <property type="molecule type" value="Genomic_DNA"/>
</dbReference>